<dbReference type="EMBL" id="JAUHTQ010000004">
    <property type="protein sequence ID" value="MDN4493522.1"/>
    <property type="molecule type" value="Genomic_DNA"/>
</dbReference>
<dbReference type="RefSeq" id="WP_301137837.1">
    <property type="nucleotide sequence ID" value="NZ_JAUHTQ010000004.1"/>
</dbReference>
<feature type="compositionally biased region" description="Polar residues" evidence="1">
    <location>
        <begin position="22"/>
        <end position="35"/>
    </location>
</feature>
<proteinExistence type="predicted"/>
<feature type="compositionally biased region" description="Polar residues" evidence="1">
    <location>
        <begin position="68"/>
        <end position="87"/>
    </location>
</feature>
<evidence type="ECO:0000256" key="1">
    <source>
        <dbReference type="SAM" id="MobiDB-lite"/>
    </source>
</evidence>
<comment type="caution">
    <text evidence="3">The sequence shown here is derived from an EMBL/GenBank/DDBJ whole genome shotgun (WGS) entry which is preliminary data.</text>
</comment>
<reference evidence="3" key="1">
    <citation type="submission" date="2023-07" db="EMBL/GenBank/DDBJ databases">
        <title>Ureibacillus sp. isolated from freshwater well.</title>
        <authorList>
            <person name="Kirdat K."/>
            <person name="Bhatt A."/>
            <person name="Teware R."/>
            <person name="Bhavsar Y."/>
            <person name="Yadav A."/>
        </authorList>
    </citation>
    <scope>NUCLEOTIDE SEQUENCE</scope>
    <source>
        <strain evidence="3">BA0131</strain>
    </source>
</reference>
<sequence>MRKLCYVPFLLMLMLALVGCNTDSDNASETSDNVNETTEVIEEDLEEVQEKSLRQNDDTNNNTSTDSQLENEPQGNTGPNSEQQPPVTNDVGGQGITDEGQNNDANNEAD</sequence>
<feature type="compositionally biased region" description="Low complexity" evidence="1">
    <location>
        <begin position="58"/>
        <end position="67"/>
    </location>
</feature>
<evidence type="ECO:0000313" key="3">
    <source>
        <dbReference type="EMBL" id="MDN4493522.1"/>
    </source>
</evidence>
<feature type="region of interest" description="Disordered" evidence="1">
    <location>
        <begin position="22"/>
        <end position="110"/>
    </location>
</feature>
<accession>A0ABT8GQ30</accession>
<feature type="compositionally biased region" description="Polar residues" evidence="1">
    <location>
        <begin position="99"/>
        <end position="110"/>
    </location>
</feature>
<feature type="chain" id="PRO_5046588494" description="Secreted protein" evidence="2">
    <location>
        <begin position="28"/>
        <end position="110"/>
    </location>
</feature>
<protein>
    <recommendedName>
        <fullName evidence="5">Secreted protein</fullName>
    </recommendedName>
</protein>
<evidence type="ECO:0000256" key="2">
    <source>
        <dbReference type="SAM" id="SignalP"/>
    </source>
</evidence>
<dbReference type="PROSITE" id="PS51257">
    <property type="entry name" value="PROKAR_LIPOPROTEIN"/>
    <property type="match status" value="1"/>
</dbReference>
<feature type="signal peptide" evidence="2">
    <location>
        <begin position="1"/>
        <end position="27"/>
    </location>
</feature>
<evidence type="ECO:0000313" key="4">
    <source>
        <dbReference type="Proteomes" id="UP001172743"/>
    </source>
</evidence>
<dbReference type="Proteomes" id="UP001172743">
    <property type="component" value="Unassembled WGS sequence"/>
</dbReference>
<gene>
    <name evidence="3" type="ORF">QYB95_08240</name>
</gene>
<organism evidence="3 4">
    <name type="scientific">Ureibacillus aquaedulcis</name>
    <dbReference type="NCBI Taxonomy" id="3058421"/>
    <lineage>
        <taxon>Bacteria</taxon>
        <taxon>Bacillati</taxon>
        <taxon>Bacillota</taxon>
        <taxon>Bacilli</taxon>
        <taxon>Bacillales</taxon>
        <taxon>Caryophanaceae</taxon>
        <taxon>Ureibacillus</taxon>
    </lineage>
</organism>
<evidence type="ECO:0008006" key="5">
    <source>
        <dbReference type="Google" id="ProtNLM"/>
    </source>
</evidence>
<keyword evidence="4" id="KW-1185">Reference proteome</keyword>
<name>A0ABT8GQ30_9BACL</name>
<keyword evidence="2" id="KW-0732">Signal</keyword>
<feature type="compositionally biased region" description="Basic and acidic residues" evidence="1">
    <location>
        <begin position="48"/>
        <end position="57"/>
    </location>
</feature>